<protein>
    <submittedName>
        <fullName evidence="1">Uncharacterized protein</fullName>
    </submittedName>
</protein>
<accession>Q33BF2</accession>
<proteinExistence type="predicted"/>
<gene>
    <name evidence="1" type="ordered locus">LOC_Os10g02369</name>
</gene>
<organism evidence="1">
    <name type="scientific">Oryza sativa subsp. japonica</name>
    <name type="common">Rice</name>
    <dbReference type="NCBI Taxonomy" id="39947"/>
    <lineage>
        <taxon>Eukaryota</taxon>
        <taxon>Viridiplantae</taxon>
        <taxon>Streptophyta</taxon>
        <taxon>Embryophyta</taxon>
        <taxon>Tracheophyta</taxon>
        <taxon>Spermatophyta</taxon>
        <taxon>Magnoliopsida</taxon>
        <taxon>Liliopsida</taxon>
        <taxon>Poales</taxon>
        <taxon>Poaceae</taxon>
        <taxon>BOP clade</taxon>
        <taxon>Oryzoideae</taxon>
        <taxon>Oryzeae</taxon>
        <taxon>Oryzinae</taxon>
        <taxon>Oryza</taxon>
        <taxon>Oryza sativa</taxon>
    </lineage>
</organism>
<reference evidence="1" key="3">
    <citation type="submission" date="2006-07" db="EMBL/GenBank/DDBJ databases">
        <authorList>
            <person name="Buell R."/>
        </authorList>
    </citation>
    <scope>NUCLEOTIDE SEQUENCE</scope>
</reference>
<evidence type="ECO:0000313" key="1">
    <source>
        <dbReference type="EMBL" id="ABB46617.1"/>
    </source>
</evidence>
<dbReference type="EMBL" id="DP000086">
    <property type="protein sequence ID" value="ABB46617.1"/>
    <property type="molecule type" value="Genomic_DNA"/>
</dbReference>
<sequence>MAGSAASAATDDNKEAVI</sequence>
<reference evidence="1" key="1">
    <citation type="journal article" date="2003" name="Science">
        <title>In-depth view of structure, activity, and evolution of rice chromosome 10.</title>
        <authorList>
            <consortium name="Rice Chromosome 10 Sequencing Consortium"/>
        </authorList>
    </citation>
    <scope>NUCLEOTIDE SEQUENCE [LARGE SCALE GENOMIC DNA]</scope>
</reference>
<name>Q33BF2_ORYSJ</name>
<dbReference type="AlphaFoldDB" id="Q33BF2"/>
<reference evidence="1" key="2">
    <citation type="submission" date="2003-05" db="EMBL/GenBank/DDBJ databases">
        <authorList>
            <person name="Buell C.R."/>
            <person name="Wing R.A."/>
            <person name="McCombie W.R."/>
            <person name="Messing J."/>
            <person name="Yuan Q."/>
            <person name="Ouyang S."/>
        </authorList>
    </citation>
    <scope>NUCLEOTIDE SEQUENCE</scope>
</reference>